<accession>A0A179VDU6</accession>
<dbReference type="AlphaFoldDB" id="A0A179VDU6"/>
<proteinExistence type="predicted"/>
<gene>
    <name evidence="2" type="ORF">AWB85_22110</name>
</gene>
<dbReference type="EMBL" id="LQYE01000008">
    <property type="protein sequence ID" value="OAT69191.1"/>
    <property type="molecule type" value="Genomic_DNA"/>
</dbReference>
<feature type="compositionally biased region" description="Basic and acidic residues" evidence="1">
    <location>
        <begin position="396"/>
        <end position="405"/>
    </location>
</feature>
<organism evidence="2 3">
    <name type="scientific">Mycobacteroides immunogenum</name>
    <dbReference type="NCBI Taxonomy" id="83262"/>
    <lineage>
        <taxon>Bacteria</taxon>
        <taxon>Bacillati</taxon>
        <taxon>Actinomycetota</taxon>
        <taxon>Actinomycetes</taxon>
        <taxon>Mycobacteriales</taxon>
        <taxon>Mycobacteriaceae</taxon>
        <taxon>Mycobacteroides</taxon>
    </lineage>
</organism>
<protein>
    <recommendedName>
        <fullName evidence="4">WXG100 family type VII secretion target</fullName>
    </recommendedName>
</protein>
<name>A0A179VDU6_9MYCO</name>
<sequence>MAEKFSVDTNELAGLGAGTEDLAAYVGKVEAFVNAEAGPKDGWNGLMSQIKSPFEGMRTATANRYNQRQTVMYMTGNELISLANLYRDQEQRRSERIRQVSDTPVTAHDSFQQGDATTAAAHYTADGQPDLTPPAHEEADVVGIVREAASWVADADDAIKWGTGWSPINDTFNKLVGNWAELTRIGNAYAKAGEGIAGAGEDFQTMANRVKSHWDGDAAKGFDGWAPKLAKAFQAEKPLTKVVKDCLDLLVAEIKKLIKKIVELIKKKLEEHVQIKSWSGALKALARRVPFAGNAYEAGEVIKMLYDVYNEAQKLVEEVQKAVDLVKSVVDFFSNPVDFLKDAGEKKLKEKLDEAEKKAGGGDSDEFRQLKKDLPAAFTGAFDVAQTPGGAYSGGKDGRPWADAQ</sequence>
<dbReference type="Proteomes" id="UP000186919">
    <property type="component" value="Unassembled WGS sequence"/>
</dbReference>
<dbReference type="RefSeq" id="WP_064629063.1">
    <property type="nucleotide sequence ID" value="NZ_LQYE01000008.1"/>
</dbReference>
<evidence type="ECO:0008006" key="4">
    <source>
        <dbReference type="Google" id="ProtNLM"/>
    </source>
</evidence>
<reference evidence="2 3" key="1">
    <citation type="submission" date="2016-01" db="EMBL/GenBank/DDBJ databases">
        <title>Mycobacterium immunogenum strain CD11_6 genome sequencing and assembly.</title>
        <authorList>
            <person name="Kaur G."/>
            <person name="Nair G.R."/>
            <person name="Mayilraj S."/>
        </authorList>
    </citation>
    <scope>NUCLEOTIDE SEQUENCE [LARGE SCALE GENOMIC DNA]</scope>
    <source>
        <strain evidence="2 3">CD11-6</strain>
    </source>
</reference>
<evidence type="ECO:0000256" key="1">
    <source>
        <dbReference type="SAM" id="MobiDB-lite"/>
    </source>
</evidence>
<evidence type="ECO:0000313" key="3">
    <source>
        <dbReference type="Proteomes" id="UP000186919"/>
    </source>
</evidence>
<comment type="caution">
    <text evidence="2">The sequence shown here is derived from an EMBL/GenBank/DDBJ whole genome shotgun (WGS) entry which is preliminary data.</text>
</comment>
<feature type="region of interest" description="Disordered" evidence="1">
    <location>
        <begin position="386"/>
        <end position="405"/>
    </location>
</feature>
<evidence type="ECO:0000313" key="2">
    <source>
        <dbReference type="EMBL" id="OAT69191.1"/>
    </source>
</evidence>